<name>A0A0A9DDV7_ARUDO</name>
<reference evidence="1" key="1">
    <citation type="submission" date="2014-09" db="EMBL/GenBank/DDBJ databases">
        <authorList>
            <person name="Magalhaes I.L.F."/>
            <person name="Oliveira U."/>
            <person name="Santos F.R."/>
            <person name="Vidigal T.H.D.A."/>
            <person name="Brescovit A.D."/>
            <person name="Santos A.J."/>
        </authorList>
    </citation>
    <scope>NUCLEOTIDE SEQUENCE</scope>
    <source>
        <tissue evidence="1">Shoot tissue taken approximately 20 cm above the soil surface</tissue>
    </source>
</reference>
<dbReference type="EMBL" id="GBRH01211136">
    <property type="protein sequence ID" value="JAD86759.1"/>
    <property type="molecule type" value="Transcribed_RNA"/>
</dbReference>
<protein>
    <submittedName>
        <fullName evidence="1">Uncharacterized protein</fullName>
    </submittedName>
</protein>
<evidence type="ECO:0000313" key="1">
    <source>
        <dbReference type="EMBL" id="JAD86759.1"/>
    </source>
</evidence>
<proteinExistence type="predicted"/>
<organism evidence="1">
    <name type="scientific">Arundo donax</name>
    <name type="common">Giant reed</name>
    <name type="synonym">Donax arundinaceus</name>
    <dbReference type="NCBI Taxonomy" id="35708"/>
    <lineage>
        <taxon>Eukaryota</taxon>
        <taxon>Viridiplantae</taxon>
        <taxon>Streptophyta</taxon>
        <taxon>Embryophyta</taxon>
        <taxon>Tracheophyta</taxon>
        <taxon>Spermatophyta</taxon>
        <taxon>Magnoliopsida</taxon>
        <taxon>Liliopsida</taxon>
        <taxon>Poales</taxon>
        <taxon>Poaceae</taxon>
        <taxon>PACMAD clade</taxon>
        <taxon>Arundinoideae</taxon>
        <taxon>Arundineae</taxon>
        <taxon>Arundo</taxon>
    </lineage>
</organism>
<accession>A0A0A9DDV7</accession>
<reference evidence="1" key="2">
    <citation type="journal article" date="2015" name="Data Brief">
        <title>Shoot transcriptome of the giant reed, Arundo donax.</title>
        <authorList>
            <person name="Barrero R.A."/>
            <person name="Guerrero F.D."/>
            <person name="Moolhuijzen P."/>
            <person name="Goolsby J.A."/>
            <person name="Tidwell J."/>
            <person name="Bellgard S.E."/>
            <person name="Bellgard M.I."/>
        </authorList>
    </citation>
    <scope>NUCLEOTIDE SEQUENCE</scope>
    <source>
        <tissue evidence="1">Shoot tissue taken approximately 20 cm above the soil surface</tissue>
    </source>
</reference>
<sequence length="80" mass="8792">MCLIQLKMPTSQCLKGHENRLHNFPGITRWRQQGKFIISSSCTVRGLGAFSLDIGAVTAQTITHLISAEAGWPLNPPSRC</sequence>
<dbReference type="AlphaFoldDB" id="A0A0A9DDV7"/>